<dbReference type="SUPFAM" id="SSF55729">
    <property type="entry name" value="Acyl-CoA N-acyltransferases (Nat)"/>
    <property type="match status" value="1"/>
</dbReference>
<reference evidence="2 3" key="1">
    <citation type="journal article" date="2019" name="Int. J. Syst. Evol. Microbiol.">
        <title>The Global Catalogue of Microorganisms (GCM) 10K type strain sequencing project: providing services to taxonomists for standard genome sequencing and annotation.</title>
        <authorList>
            <consortium name="The Broad Institute Genomics Platform"/>
            <consortium name="The Broad Institute Genome Sequencing Center for Infectious Disease"/>
            <person name="Wu L."/>
            <person name="Ma J."/>
        </authorList>
    </citation>
    <scope>NUCLEOTIDE SEQUENCE [LARGE SCALE GENOMIC DNA]</scope>
    <source>
        <strain evidence="2 3">JCM 14901</strain>
    </source>
</reference>
<dbReference type="CDD" id="cd04301">
    <property type="entry name" value="NAT_SF"/>
    <property type="match status" value="1"/>
</dbReference>
<evidence type="ECO:0000313" key="3">
    <source>
        <dbReference type="Proteomes" id="UP001499933"/>
    </source>
</evidence>
<organism evidence="2 3">
    <name type="scientific">Microbacterium deminutum</name>
    <dbReference type="NCBI Taxonomy" id="344164"/>
    <lineage>
        <taxon>Bacteria</taxon>
        <taxon>Bacillati</taxon>
        <taxon>Actinomycetota</taxon>
        <taxon>Actinomycetes</taxon>
        <taxon>Micrococcales</taxon>
        <taxon>Microbacteriaceae</taxon>
        <taxon>Microbacterium</taxon>
    </lineage>
</organism>
<dbReference type="EMBL" id="BAAAOG010000001">
    <property type="protein sequence ID" value="GAA1944920.1"/>
    <property type="molecule type" value="Genomic_DNA"/>
</dbReference>
<dbReference type="Proteomes" id="UP001499933">
    <property type="component" value="Unassembled WGS sequence"/>
</dbReference>
<proteinExistence type="predicted"/>
<dbReference type="Gene3D" id="3.40.630.30">
    <property type="match status" value="1"/>
</dbReference>
<gene>
    <name evidence="2" type="ORF">GCM10009776_03500</name>
</gene>
<dbReference type="InterPro" id="IPR016181">
    <property type="entry name" value="Acyl_CoA_acyltransferase"/>
</dbReference>
<dbReference type="InterPro" id="IPR000182">
    <property type="entry name" value="GNAT_dom"/>
</dbReference>
<evidence type="ECO:0000313" key="2">
    <source>
        <dbReference type="EMBL" id="GAA1944920.1"/>
    </source>
</evidence>
<comment type="caution">
    <text evidence="2">The sequence shown here is derived from an EMBL/GenBank/DDBJ whole genome shotgun (WGS) entry which is preliminary data.</text>
</comment>
<dbReference type="PROSITE" id="PS51186">
    <property type="entry name" value="GNAT"/>
    <property type="match status" value="1"/>
</dbReference>
<evidence type="ECO:0000259" key="1">
    <source>
        <dbReference type="PROSITE" id="PS51186"/>
    </source>
</evidence>
<keyword evidence="3" id="KW-1185">Reference proteome</keyword>
<name>A0ABN2Q5D9_9MICO</name>
<feature type="domain" description="N-acetyltransferase" evidence="1">
    <location>
        <begin position="20"/>
        <end position="192"/>
    </location>
</feature>
<sequence>MRMAELRVLPARDAGWQAVDAVFQAEASARNCWCQFHVLSNRDAARSSRDTRRALLAEQIDILDPPRGLVALDRDEAVGWCGVEPRVRLHHVLASRLVRQHSPYDASDGQVWSVYCILVPPRYRRRGIGTDLLHAAIEHALAGGAEALEGYPIDTAARGGVLPPGFSTGTVGMFVDEGFHAGAALPSGRTLVHRSARADESGGRERLP</sequence>
<dbReference type="Pfam" id="PF00583">
    <property type="entry name" value="Acetyltransf_1"/>
    <property type="match status" value="1"/>
</dbReference>
<accession>A0ABN2Q5D9</accession>
<protein>
    <submittedName>
        <fullName evidence="2">GNAT family N-acetyltransferase</fullName>
    </submittedName>
</protein>